<keyword evidence="3" id="KW-1185">Reference proteome</keyword>
<evidence type="ECO:0000313" key="3">
    <source>
        <dbReference type="Proteomes" id="UP000788262"/>
    </source>
</evidence>
<keyword evidence="1" id="KW-1133">Transmembrane helix</keyword>
<keyword evidence="1" id="KW-0812">Transmembrane</keyword>
<gene>
    <name evidence="2" type="ORF">JS756_30815</name>
</gene>
<reference evidence="2 3" key="1">
    <citation type="submission" date="2021-02" db="EMBL/GenBank/DDBJ databases">
        <title>Whole genome sequencing of Streptomyces actuosus VRA1.</title>
        <authorList>
            <person name="Sen G."/>
            <person name="Sen A."/>
        </authorList>
    </citation>
    <scope>NUCLEOTIDE SEQUENCE [LARGE SCALE GENOMIC DNA]</scope>
    <source>
        <strain evidence="2 3">VRA1</strain>
    </source>
</reference>
<sequence length="89" mass="9595">MAAAALLIGFAMFFFAPVVPWLLFPMRRRAGAAAAAVWGVALLVLSIFLWDGAFLASVLLTAFSCCVRLVVEATGALEDARARRRARHS</sequence>
<feature type="transmembrane region" description="Helical" evidence="1">
    <location>
        <begin position="56"/>
        <end position="77"/>
    </location>
</feature>
<name>A0ABS2VZ42_STRAS</name>
<feature type="transmembrane region" description="Helical" evidence="1">
    <location>
        <begin position="6"/>
        <end position="24"/>
    </location>
</feature>
<comment type="caution">
    <text evidence="2">The sequence shown here is derived from an EMBL/GenBank/DDBJ whole genome shotgun (WGS) entry which is preliminary data.</text>
</comment>
<keyword evidence="1" id="KW-0472">Membrane</keyword>
<evidence type="ECO:0000313" key="2">
    <source>
        <dbReference type="EMBL" id="MBN0048418.1"/>
    </source>
</evidence>
<dbReference type="EMBL" id="JAFFZS010000039">
    <property type="protein sequence ID" value="MBN0048418.1"/>
    <property type="molecule type" value="Genomic_DNA"/>
</dbReference>
<evidence type="ECO:0008006" key="4">
    <source>
        <dbReference type="Google" id="ProtNLM"/>
    </source>
</evidence>
<accession>A0ABS2VZ42</accession>
<feature type="transmembrane region" description="Helical" evidence="1">
    <location>
        <begin position="31"/>
        <end position="50"/>
    </location>
</feature>
<evidence type="ECO:0000256" key="1">
    <source>
        <dbReference type="SAM" id="Phobius"/>
    </source>
</evidence>
<organism evidence="2 3">
    <name type="scientific">Streptomyces actuosus</name>
    <dbReference type="NCBI Taxonomy" id="1885"/>
    <lineage>
        <taxon>Bacteria</taxon>
        <taxon>Bacillati</taxon>
        <taxon>Actinomycetota</taxon>
        <taxon>Actinomycetes</taxon>
        <taxon>Kitasatosporales</taxon>
        <taxon>Streptomycetaceae</taxon>
        <taxon>Streptomyces</taxon>
    </lineage>
</organism>
<dbReference type="Proteomes" id="UP000788262">
    <property type="component" value="Unassembled WGS sequence"/>
</dbReference>
<protein>
    <recommendedName>
        <fullName evidence="4">DUF2568 domain-containing protein</fullName>
    </recommendedName>
</protein>
<proteinExistence type="predicted"/>
<dbReference type="RefSeq" id="WP_205386552.1">
    <property type="nucleotide sequence ID" value="NZ_JAFFZS010000039.1"/>
</dbReference>